<accession>M6Y1F7</accession>
<dbReference type="EMBL" id="AKXB02000134">
    <property type="protein sequence ID" value="EMO88162.1"/>
    <property type="molecule type" value="Genomic_DNA"/>
</dbReference>
<comment type="caution">
    <text evidence="1">The sequence shown here is derived from an EMBL/GenBank/DDBJ whole genome shotgun (WGS) entry which is preliminary data.</text>
</comment>
<name>M6Y1F7_9LEPT</name>
<protein>
    <submittedName>
        <fullName evidence="1">Uncharacterized protein</fullName>
    </submittedName>
</protein>
<organism evidence="1 2">
    <name type="scientific">Leptospira noguchii str. 2001034031</name>
    <dbReference type="NCBI Taxonomy" id="1193053"/>
    <lineage>
        <taxon>Bacteria</taxon>
        <taxon>Pseudomonadati</taxon>
        <taxon>Spirochaetota</taxon>
        <taxon>Spirochaetia</taxon>
        <taxon>Leptospirales</taxon>
        <taxon>Leptospiraceae</taxon>
        <taxon>Leptospira</taxon>
    </lineage>
</organism>
<dbReference type="AlphaFoldDB" id="M6Y1F7"/>
<proteinExistence type="predicted"/>
<evidence type="ECO:0000313" key="2">
    <source>
        <dbReference type="Proteomes" id="UP000012138"/>
    </source>
</evidence>
<reference evidence="1 2" key="1">
    <citation type="submission" date="2013-01" db="EMBL/GenBank/DDBJ databases">
        <authorList>
            <person name="Harkins D.M."/>
            <person name="Durkin A.S."/>
            <person name="Brinkac L.M."/>
            <person name="Haft D.H."/>
            <person name="Selengut J.D."/>
            <person name="Sanka R."/>
            <person name="DePew J."/>
            <person name="Purushe J."/>
            <person name="Whelen A.C."/>
            <person name="Vinetz J.M."/>
            <person name="Sutton G.G."/>
            <person name="Nierman W.C."/>
            <person name="Fouts D.E."/>
        </authorList>
    </citation>
    <scope>NUCLEOTIDE SEQUENCE [LARGE SCALE GENOMIC DNA]</scope>
    <source>
        <strain evidence="1 2">2001034031</strain>
    </source>
</reference>
<evidence type="ECO:0000313" key="1">
    <source>
        <dbReference type="EMBL" id="EMO88162.1"/>
    </source>
</evidence>
<dbReference type="Proteomes" id="UP000012138">
    <property type="component" value="Unassembled WGS sequence"/>
</dbReference>
<gene>
    <name evidence="1" type="ORF">LEP1GSC024_4074</name>
</gene>
<sequence length="60" mass="6963">MFFKFIVSILIIFQFSCNTTSAIIYTFEGKEKIYPYSGAVLALERLIWETCPPKPFSKSF</sequence>